<dbReference type="RefSeq" id="WP_279299659.1">
    <property type="nucleotide sequence ID" value="NZ_JAOTIF010000030.1"/>
</dbReference>
<evidence type="ECO:0000256" key="1">
    <source>
        <dbReference type="ARBA" id="ARBA00006484"/>
    </source>
</evidence>
<accession>A0A9X2Y0D2</accession>
<reference evidence="2" key="1">
    <citation type="submission" date="2022-09" db="EMBL/GenBank/DDBJ databases">
        <authorList>
            <person name="Yuan C."/>
            <person name="Ke Z."/>
        </authorList>
    </citation>
    <scope>NUCLEOTIDE SEQUENCE</scope>
    <source>
        <strain evidence="2">LB-8</strain>
    </source>
</reference>
<dbReference type="InterPro" id="IPR050259">
    <property type="entry name" value="SDR"/>
</dbReference>
<dbReference type="GO" id="GO:0032787">
    <property type="term" value="P:monocarboxylic acid metabolic process"/>
    <property type="evidence" value="ECO:0007669"/>
    <property type="project" value="UniProtKB-ARBA"/>
</dbReference>
<dbReference type="PRINTS" id="PR00081">
    <property type="entry name" value="GDHRDH"/>
</dbReference>
<dbReference type="PRINTS" id="PR00080">
    <property type="entry name" value="SDRFAMILY"/>
</dbReference>
<dbReference type="AlphaFoldDB" id="A0A9X2Y0D2"/>
<dbReference type="Gene3D" id="3.40.50.720">
    <property type="entry name" value="NAD(P)-binding Rossmann-like Domain"/>
    <property type="match status" value="1"/>
</dbReference>
<organism evidence="2 3">
    <name type="scientific">Paraflavisolibacter caeni</name>
    <dbReference type="NCBI Taxonomy" id="2982496"/>
    <lineage>
        <taxon>Bacteria</taxon>
        <taxon>Pseudomonadati</taxon>
        <taxon>Bacteroidota</taxon>
        <taxon>Chitinophagia</taxon>
        <taxon>Chitinophagales</taxon>
        <taxon>Chitinophagaceae</taxon>
        <taxon>Paraflavisolibacter</taxon>
    </lineage>
</organism>
<dbReference type="Pfam" id="PF13561">
    <property type="entry name" value="adh_short_C2"/>
    <property type="match status" value="1"/>
</dbReference>
<proteinExistence type="inferred from homology"/>
<dbReference type="PANTHER" id="PTHR42879">
    <property type="entry name" value="3-OXOACYL-(ACYL-CARRIER-PROTEIN) REDUCTASE"/>
    <property type="match status" value="1"/>
</dbReference>
<dbReference type="InterPro" id="IPR002347">
    <property type="entry name" value="SDR_fam"/>
</dbReference>
<dbReference type="InterPro" id="IPR036291">
    <property type="entry name" value="NAD(P)-bd_dom_sf"/>
</dbReference>
<dbReference type="Proteomes" id="UP001155483">
    <property type="component" value="Unassembled WGS sequence"/>
</dbReference>
<dbReference type="InterPro" id="IPR020904">
    <property type="entry name" value="Sc_DH/Rdtase_CS"/>
</dbReference>
<name>A0A9X2Y0D2_9BACT</name>
<gene>
    <name evidence="2" type="ORF">OCK74_24095</name>
</gene>
<sequence>MMKRLLNKKTIVTGAGEGIGRGIAKAMGLHGAKLAICDINGKALEETALQLKSLGTEVFSKIVDIRNEQEIVDFVRESSAYMGGINVLINNAAVMPGSSLETLSSKTIDEVLSVNLRAPILFSREVLPYMKKGESGSIIHMSSVTGHNGFPDVAIYGATKGGLMSLARGHAMELAKYNIRVNTVSPGTVDSTMLHRFIQQNATNPEQALNEFNRIHPRGKIASIEEVANVFVFLASDESMNITATDIRCDGGYCVQGTQPK</sequence>
<dbReference type="PROSITE" id="PS00061">
    <property type="entry name" value="ADH_SHORT"/>
    <property type="match status" value="1"/>
</dbReference>
<dbReference type="EMBL" id="JAOTIF010000030">
    <property type="protein sequence ID" value="MCU7552222.1"/>
    <property type="molecule type" value="Genomic_DNA"/>
</dbReference>
<keyword evidence="3" id="KW-1185">Reference proteome</keyword>
<protein>
    <submittedName>
        <fullName evidence="2">SDR family oxidoreductase</fullName>
    </submittedName>
</protein>
<evidence type="ECO:0000313" key="3">
    <source>
        <dbReference type="Proteomes" id="UP001155483"/>
    </source>
</evidence>
<dbReference type="SUPFAM" id="SSF51735">
    <property type="entry name" value="NAD(P)-binding Rossmann-fold domains"/>
    <property type="match status" value="1"/>
</dbReference>
<dbReference type="CDD" id="cd05233">
    <property type="entry name" value="SDR_c"/>
    <property type="match status" value="1"/>
</dbReference>
<comment type="similarity">
    <text evidence="1">Belongs to the short-chain dehydrogenases/reductases (SDR) family.</text>
</comment>
<reference evidence="2" key="2">
    <citation type="submission" date="2023-04" db="EMBL/GenBank/DDBJ databases">
        <title>Paracnuella aquatica gen. nov., sp. nov., a member of the family Chitinophagaceae isolated from a hot spring.</title>
        <authorList>
            <person name="Wang C."/>
        </authorList>
    </citation>
    <scope>NUCLEOTIDE SEQUENCE</scope>
    <source>
        <strain evidence="2">LB-8</strain>
    </source>
</reference>
<dbReference type="FunFam" id="3.40.50.720:FF:000084">
    <property type="entry name" value="Short-chain dehydrogenase reductase"/>
    <property type="match status" value="1"/>
</dbReference>
<comment type="caution">
    <text evidence="2">The sequence shown here is derived from an EMBL/GenBank/DDBJ whole genome shotgun (WGS) entry which is preliminary data.</text>
</comment>
<evidence type="ECO:0000313" key="2">
    <source>
        <dbReference type="EMBL" id="MCU7552222.1"/>
    </source>
</evidence>